<accession>A0A8H6UDN2</accession>
<proteinExistence type="predicted"/>
<dbReference type="OrthoDB" id="4481740at2759"/>
<comment type="caution">
    <text evidence="2">The sequence shown here is derived from an EMBL/GenBank/DDBJ whole genome shotgun (WGS) entry which is preliminary data.</text>
</comment>
<dbReference type="Pfam" id="PF23549">
    <property type="entry name" value="Zn_ribbon_GRF_2"/>
    <property type="match status" value="1"/>
</dbReference>
<name>A0A8H6UDN2_9EURO</name>
<keyword evidence="3" id="KW-1185">Reference proteome</keyword>
<evidence type="ECO:0000259" key="1">
    <source>
        <dbReference type="Pfam" id="PF23549"/>
    </source>
</evidence>
<protein>
    <recommendedName>
        <fullName evidence="1">GRF-like zinc ribbon domain-containing protein</fullName>
    </recommendedName>
</protein>
<dbReference type="EMBL" id="JACBAD010002012">
    <property type="protein sequence ID" value="KAF7122638.1"/>
    <property type="molecule type" value="Genomic_DNA"/>
</dbReference>
<organism evidence="2 3">
    <name type="scientific">Aspergillus hiratsukae</name>
    <dbReference type="NCBI Taxonomy" id="1194566"/>
    <lineage>
        <taxon>Eukaryota</taxon>
        <taxon>Fungi</taxon>
        <taxon>Dikarya</taxon>
        <taxon>Ascomycota</taxon>
        <taxon>Pezizomycotina</taxon>
        <taxon>Eurotiomycetes</taxon>
        <taxon>Eurotiomycetidae</taxon>
        <taxon>Eurotiales</taxon>
        <taxon>Aspergillaceae</taxon>
        <taxon>Aspergillus</taxon>
        <taxon>Aspergillus subgen. Fumigati</taxon>
    </lineage>
</organism>
<feature type="domain" description="GRF-like zinc ribbon" evidence="1">
    <location>
        <begin position="12"/>
        <end position="51"/>
    </location>
</feature>
<reference evidence="2" key="1">
    <citation type="submission" date="2020-06" db="EMBL/GenBank/DDBJ databases">
        <title>Draft genome sequences of strains closely related to Aspergillus parafelis and Aspergillus hiratsukae.</title>
        <authorList>
            <person name="Dos Santos R.A.C."/>
            <person name="Rivero-Menendez O."/>
            <person name="Steenwyk J.L."/>
            <person name="Mead M.E."/>
            <person name="Goldman G.H."/>
            <person name="Alastruey-Izquierdo A."/>
            <person name="Rokas A."/>
        </authorList>
    </citation>
    <scope>NUCLEOTIDE SEQUENCE</scope>
    <source>
        <strain evidence="2">CNM-CM5793</strain>
    </source>
</reference>
<evidence type="ECO:0000313" key="2">
    <source>
        <dbReference type="EMBL" id="KAF7122638.1"/>
    </source>
</evidence>
<dbReference type="Proteomes" id="UP000630445">
    <property type="component" value="Unassembled WGS sequence"/>
</dbReference>
<evidence type="ECO:0000313" key="3">
    <source>
        <dbReference type="Proteomes" id="UP000630445"/>
    </source>
</evidence>
<sequence length="105" mass="12480">MPRAIPRLFSRAPLCCELRMIRRQTRDNSKGNGNRWFYSCGECGHMVFDDWEGIRDGNPLCECKEISRGQKERGRDYVFRCARGECEYRSEDEEDEEDEEDKEDD</sequence>
<dbReference type="AlphaFoldDB" id="A0A8H6UDN2"/>
<gene>
    <name evidence="2" type="ORF">CNMCM5793_000663</name>
</gene>
<dbReference type="InterPro" id="IPR056444">
    <property type="entry name" value="Zn_ribbon_GRF_2"/>
</dbReference>